<reference evidence="1" key="1">
    <citation type="submission" date="2017-07" db="EMBL/GenBank/DDBJ databases">
        <title>Taro Niue Genome Assembly and Annotation.</title>
        <authorList>
            <person name="Atibalentja N."/>
            <person name="Keating K."/>
            <person name="Fields C.J."/>
        </authorList>
    </citation>
    <scope>NUCLEOTIDE SEQUENCE</scope>
    <source>
        <strain evidence="1">Niue_2</strain>
        <tissue evidence="1">Leaf</tissue>
    </source>
</reference>
<evidence type="ECO:0000313" key="2">
    <source>
        <dbReference type="Proteomes" id="UP000652761"/>
    </source>
</evidence>
<evidence type="ECO:0000313" key="1">
    <source>
        <dbReference type="EMBL" id="MQL81892.1"/>
    </source>
</evidence>
<sequence length="93" mass="10799">MEFFHQGLDFQLWSIIEEGDLLVTNERDKCTDEDKKKISPKSKAKSILCCALSKKEFNKIPACKSAMEMWEKLRLIYEGTDKVKETRIDILVA</sequence>
<dbReference type="PANTHER" id="PTHR34676:SF17">
    <property type="entry name" value="OS06G0684500 PROTEIN"/>
    <property type="match status" value="1"/>
</dbReference>
<dbReference type="Pfam" id="PF14223">
    <property type="entry name" value="Retrotran_gag_2"/>
    <property type="match status" value="1"/>
</dbReference>
<dbReference type="AlphaFoldDB" id="A0A843U8U3"/>
<protein>
    <submittedName>
        <fullName evidence="1">Uncharacterized protein</fullName>
    </submittedName>
</protein>
<name>A0A843U8U3_COLES</name>
<keyword evidence="2" id="KW-1185">Reference proteome</keyword>
<proteinExistence type="predicted"/>
<comment type="caution">
    <text evidence="1">The sequence shown here is derived from an EMBL/GenBank/DDBJ whole genome shotgun (WGS) entry which is preliminary data.</text>
</comment>
<gene>
    <name evidence="1" type="ORF">Taro_014358</name>
</gene>
<dbReference type="EMBL" id="NMUH01000595">
    <property type="protein sequence ID" value="MQL81892.1"/>
    <property type="molecule type" value="Genomic_DNA"/>
</dbReference>
<dbReference type="Proteomes" id="UP000652761">
    <property type="component" value="Unassembled WGS sequence"/>
</dbReference>
<dbReference type="PANTHER" id="PTHR34676">
    <property type="entry name" value="DUF4219 DOMAIN-CONTAINING PROTEIN-RELATED"/>
    <property type="match status" value="1"/>
</dbReference>
<accession>A0A843U8U3</accession>
<organism evidence="1 2">
    <name type="scientific">Colocasia esculenta</name>
    <name type="common">Wild taro</name>
    <name type="synonym">Arum esculentum</name>
    <dbReference type="NCBI Taxonomy" id="4460"/>
    <lineage>
        <taxon>Eukaryota</taxon>
        <taxon>Viridiplantae</taxon>
        <taxon>Streptophyta</taxon>
        <taxon>Embryophyta</taxon>
        <taxon>Tracheophyta</taxon>
        <taxon>Spermatophyta</taxon>
        <taxon>Magnoliopsida</taxon>
        <taxon>Liliopsida</taxon>
        <taxon>Araceae</taxon>
        <taxon>Aroideae</taxon>
        <taxon>Colocasieae</taxon>
        <taxon>Colocasia</taxon>
    </lineage>
</organism>